<dbReference type="InterPro" id="IPR050572">
    <property type="entry name" value="Fe-S_Ferredoxin"/>
</dbReference>
<dbReference type="PANTHER" id="PTHR43687:SF1">
    <property type="entry name" value="FERREDOXIN III"/>
    <property type="match status" value="1"/>
</dbReference>
<protein>
    <submittedName>
        <fullName evidence="6">4Fe-4S ferredoxin</fullName>
    </submittedName>
</protein>
<dbReference type="PROSITE" id="PS00198">
    <property type="entry name" value="4FE4S_FER_1"/>
    <property type="match status" value="2"/>
</dbReference>
<evidence type="ECO:0000256" key="3">
    <source>
        <dbReference type="ARBA" id="ARBA00023004"/>
    </source>
</evidence>
<reference evidence="6 7" key="1">
    <citation type="submission" date="2019-07" db="EMBL/GenBank/DDBJ databases">
        <title>Whole genome shotgun sequence of Aneurinibacillus danicus NBRC 102444.</title>
        <authorList>
            <person name="Hosoyama A."/>
            <person name="Uohara A."/>
            <person name="Ohji S."/>
            <person name="Ichikawa N."/>
        </authorList>
    </citation>
    <scope>NUCLEOTIDE SEQUENCE [LARGE SCALE GENOMIC DNA]</scope>
    <source>
        <strain evidence="6 7">NBRC 102444</strain>
    </source>
</reference>
<dbReference type="InterPro" id="IPR017900">
    <property type="entry name" value="4Fe4S_Fe_S_CS"/>
</dbReference>
<accession>A0A511V699</accession>
<evidence type="ECO:0000256" key="4">
    <source>
        <dbReference type="ARBA" id="ARBA00023014"/>
    </source>
</evidence>
<keyword evidence="4" id="KW-0411">Iron-sulfur</keyword>
<evidence type="ECO:0000313" key="6">
    <source>
        <dbReference type="EMBL" id="GEN33263.1"/>
    </source>
</evidence>
<keyword evidence="2" id="KW-0479">Metal-binding</keyword>
<dbReference type="GO" id="GO:0051539">
    <property type="term" value="F:4 iron, 4 sulfur cluster binding"/>
    <property type="evidence" value="ECO:0007669"/>
    <property type="project" value="UniProtKB-KW"/>
</dbReference>
<dbReference type="AlphaFoldDB" id="A0A511V699"/>
<dbReference type="Pfam" id="PF12838">
    <property type="entry name" value="Fer4_7"/>
    <property type="match status" value="1"/>
</dbReference>
<evidence type="ECO:0000259" key="5">
    <source>
        <dbReference type="PROSITE" id="PS51379"/>
    </source>
</evidence>
<dbReference type="RefSeq" id="WP_146808553.1">
    <property type="nucleotide sequence ID" value="NZ_BJXX01000032.1"/>
</dbReference>
<name>A0A511V699_9BACL</name>
<comment type="caution">
    <text evidence="6">The sequence shown here is derived from an EMBL/GenBank/DDBJ whole genome shotgun (WGS) entry which is preliminary data.</text>
</comment>
<feature type="domain" description="4Fe-4S ferredoxin-type" evidence="5">
    <location>
        <begin position="6"/>
        <end position="35"/>
    </location>
</feature>
<keyword evidence="7" id="KW-1185">Reference proteome</keyword>
<organism evidence="6 7">
    <name type="scientific">Aneurinibacillus danicus</name>
    <dbReference type="NCBI Taxonomy" id="267746"/>
    <lineage>
        <taxon>Bacteria</taxon>
        <taxon>Bacillati</taxon>
        <taxon>Bacillota</taxon>
        <taxon>Bacilli</taxon>
        <taxon>Bacillales</taxon>
        <taxon>Paenibacillaceae</taxon>
        <taxon>Aneurinibacillus group</taxon>
        <taxon>Aneurinibacillus</taxon>
    </lineage>
</organism>
<gene>
    <name evidence="6" type="ORF">ADA01nite_07230</name>
</gene>
<keyword evidence="1" id="KW-0004">4Fe-4S</keyword>
<keyword evidence="3" id="KW-0408">Iron</keyword>
<dbReference type="InterPro" id="IPR007419">
    <property type="entry name" value="BFD-like_2Fe2S-bd_dom"/>
</dbReference>
<evidence type="ECO:0000256" key="2">
    <source>
        <dbReference type="ARBA" id="ARBA00022723"/>
    </source>
</evidence>
<dbReference type="Gene3D" id="3.30.70.20">
    <property type="match status" value="1"/>
</dbReference>
<dbReference type="GO" id="GO:0046872">
    <property type="term" value="F:metal ion binding"/>
    <property type="evidence" value="ECO:0007669"/>
    <property type="project" value="UniProtKB-KW"/>
</dbReference>
<sequence>MRLINTTAIIINDKCTGCRICSFVCPTLAITMEPVPGTKNRKLAVVEEESCTGCTACEQRCPFDAIQMEKLTEPRFIGVDIQQSDTEQVHQLCYDSHLHPEQVVCYCTGTRAEEVAAAILQGADTPDKISMATGLRTGCTVECLQPAMRLLKTAGVELESPKGRYQWYGPTPTIWDIPDHVKEKYAQRGFYFDADIEFFEKIRKAPLSSEQNYIEREEE</sequence>
<dbReference type="EMBL" id="BJXX01000032">
    <property type="protein sequence ID" value="GEN33263.1"/>
    <property type="molecule type" value="Genomic_DNA"/>
</dbReference>
<dbReference type="Pfam" id="PF04324">
    <property type="entry name" value="Fer2_BFD"/>
    <property type="match status" value="1"/>
</dbReference>
<evidence type="ECO:0000256" key="1">
    <source>
        <dbReference type="ARBA" id="ARBA00022485"/>
    </source>
</evidence>
<evidence type="ECO:0000313" key="7">
    <source>
        <dbReference type="Proteomes" id="UP000321157"/>
    </source>
</evidence>
<dbReference type="OrthoDB" id="9804603at2"/>
<dbReference type="SUPFAM" id="SSF54862">
    <property type="entry name" value="4Fe-4S ferredoxins"/>
    <property type="match status" value="1"/>
</dbReference>
<dbReference type="InterPro" id="IPR017896">
    <property type="entry name" value="4Fe4S_Fe-S-bd"/>
</dbReference>
<dbReference type="Gene3D" id="1.10.10.1100">
    <property type="entry name" value="BFD-like [2Fe-2S]-binding domain"/>
    <property type="match status" value="1"/>
</dbReference>
<dbReference type="PROSITE" id="PS51379">
    <property type="entry name" value="4FE4S_FER_2"/>
    <property type="match status" value="2"/>
</dbReference>
<proteinExistence type="predicted"/>
<dbReference type="Proteomes" id="UP000321157">
    <property type="component" value="Unassembled WGS sequence"/>
</dbReference>
<feature type="domain" description="4Fe-4S ferredoxin-type" evidence="5">
    <location>
        <begin position="42"/>
        <end position="71"/>
    </location>
</feature>
<dbReference type="PANTHER" id="PTHR43687">
    <property type="entry name" value="ADENYLYLSULFATE REDUCTASE, BETA SUBUNIT"/>
    <property type="match status" value="1"/>
</dbReference>
<dbReference type="InterPro" id="IPR041854">
    <property type="entry name" value="BFD-like_2Fe2S-bd_dom_sf"/>
</dbReference>